<evidence type="ECO:0000256" key="2">
    <source>
        <dbReference type="ARBA" id="ARBA00022723"/>
    </source>
</evidence>
<dbReference type="InterPro" id="IPR051156">
    <property type="entry name" value="Mito/Outer_Membr_Metalloprot"/>
</dbReference>
<comment type="cofactor">
    <cofactor evidence="6">
        <name>Zn(2+)</name>
        <dbReference type="ChEBI" id="CHEBI:29105"/>
    </cofactor>
    <text evidence="6">Binds 1 zinc ion per subunit.</text>
</comment>
<protein>
    <recommendedName>
        <fullName evidence="7">Peptidase M48 domain-containing protein</fullName>
    </recommendedName>
</protein>
<reference evidence="9" key="1">
    <citation type="journal article" date="2012" name="Nature">
        <title>A physical, genetic and functional sequence assembly of the barley genome.</title>
        <authorList>
            <consortium name="The International Barley Genome Sequencing Consortium"/>
            <person name="Mayer K.F."/>
            <person name="Waugh R."/>
            <person name="Brown J.W."/>
            <person name="Schulman A."/>
            <person name="Langridge P."/>
            <person name="Platzer M."/>
            <person name="Fincher G.B."/>
            <person name="Muehlbauer G.J."/>
            <person name="Sato K."/>
            <person name="Close T.J."/>
            <person name="Wise R.P."/>
            <person name="Stein N."/>
        </authorList>
    </citation>
    <scope>NUCLEOTIDE SEQUENCE [LARGE SCALE GENOMIC DNA]</scope>
    <source>
        <strain evidence="9">cv. Morex</strain>
    </source>
</reference>
<dbReference type="GO" id="GO:0004222">
    <property type="term" value="F:metalloendopeptidase activity"/>
    <property type="evidence" value="ECO:0000318"/>
    <property type="project" value="GO_Central"/>
</dbReference>
<dbReference type="AlphaFoldDB" id="A0A8I6YQC8"/>
<dbReference type="GO" id="GO:0016020">
    <property type="term" value="C:membrane"/>
    <property type="evidence" value="ECO:0000318"/>
    <property type="project" value="GO_Central"/>
</dbReference>
<dbReference type="GO" id="GO:0046872">
    <property type="term" value="F:metal ion binding"/>
    <property type="evidence" value="ECO:0007669"/>
    <property type="project" value="UniProtKB-KW"/>
</dbReference>
<evidence type="ECO:0000256" key="3">
    <source>
        <dbReference type="ARBA" id="ARBA00022801"/>
    </source>
</evidence>
<keyword evidence="4 6" id="KW-0862">Zinc</keyword>
<comment type="similarity">
    <text evidence="6">Belongs to the peptidase M48 family.</text>
</comment>
<dbReference type="SMR" id="A0A8I6YQC8"/>
<sequence length="353" mass="40237">MNSCRNARSLLSQILLRCKAPGTRCYRSHAAPARVVQDLGSVRGSGSLPYVKPAARRASTSSRTTAATHFAHRWYHEPRKVAAATAITMGATVMAVCSLYDREIVPCTNRSHLTVLSIQEERDFAESLLAEEKVTHEVLDSRDPDAVRVRLIADRILHAARRGLGIYDCQDAPMLRVTEKRRKWRKAWTPRPQTSHLRDLNLEVILTRDGNLKFRSTASGKIMVTTGLLDCFKTDDEIAVIMAHEVGHIIARHQAEMTRSEWIPMFLWLFFSRRRELEADYIGILLLSAAGFHPQWALVAIQKLVRVREDTQSRHPKSEKRLELLSQAKVMEKALELYREATALDEITNRYFQ</sequence>
<evidence type="ECO:0000256" key="5">
    <source>
        <dbReference type="ARBA" id="ARBA00023049"/>
    </source>
</evidence>
<feature type="domain" description="Peptidase M48" evidence="7">
    <location>
        <begin position="265"/>
        <end position="327"/>
    </location>
</feature>
<dbReference type="Pfam" id="PF01435">
    <property type="entry name" value="Peptidase_M48"/>
    <property type="match status" value="2"/>
</dbReference>
<name>A0A8I6YQC8_HORVV</name>
<evidence type="ECO:0000313" key="9">
    <source>
        <dbReference type="Proteomes" id="UP000011116"/>
    </source>
</evidence>
<dbReference type="PANTHER" id="PTHR22726">
    <property type="entry name" value="METALLOENDOPEPTIDASE OMA1"/>
    <property type="match status" value="1"/>
</dbReference>
<evidence type="ECO:0000256" key="1">
    <source>
        <dbReference type="ARBA" id="ARBA00022670"/>
    </source>
</evidence>
<feature type="domain" description="Peptidase M48" evidence="7">
    <location>
        <begin position="218"/>
        <end position="258"/>
    </location>
</feature>
<reference evidence="8" key="3">
    <citation type="submission" date="2022-01" db="UniProtKB">
        <authorList>
            <consortium name="EnsemblPlants"/>
        </authorList>
    </citation>
    <scope>IDENTIFICATION</scope>
    <source>
        <strain evidence="8">subsp. vulgare</strain>
    </source>
</reference>
<reference evidence="8" key="2">
    <citation type="submission" date="2020-10" db="EMBL/GenBank/DDBJ databases">
        <authorList>
            <person name="Scholz U."/>
            <person name="Mascher M."/>
            <person name="Fiebig A."/>
        </authorList>
    </citation>
    <scope>NUCLEOTIDE SEQUENCE [LARGE SCALE GENOMIC DNA]</scope>
    <source>
        <strain evidence="8">cv. Morex</strain>
    </source>
</reference>
<keyword evidence="1 6" id="KW-0645">Protease</keyword>
<keyword evidence="9" id="KW-1185">Reference proteome</keyword>
<keyword evidence="5 6" id="KW-0482">Metalloprotease</keyword>
<proteinExistence type="inferred from homology"/>
<dbReference type="GO" id="GO:0051603">
    <property type="term" value="P:proteolysis involved in protein catabolic process"/>
    <property type="evidence" value="ECO:0000318"/>
    <property type="project" value="GO_Central"/>
</dbReference>
<dbReference type="Gramene" id="HORVU.MOREX.r3.7HG0722470.1">
    <property type="protein sequence ID" value="HORVU.MOREX.r3.7HG0722470.1"/>
    <property type="gene ID" value="HORVU.MOREX.r3.7HG0722470"/>
</dbReference>
<evidence type="ECO:0000313" key="8">
    <source>
        <dbReference type="EnsemblPlants" id="HORVU.MOREX.r3.7HG0722470.1"/>
    </source>
</evidence>
<organism evidence="8 9">
    <name type="scientific">Hordeum vulgare subsp. vulgare</name>
    <name type="common">Domesticated barley</name>
    <dbReference type="NCBI Taxonomy" id="112509"/>
    <lineage>
        <taxon>Eukaryota</taxon>
        <taxon>Viridiplantae</taxon>
        <taxon>Streptophyta</taxon>
        <taxon>Embryophyta</taxon>
        <taxon>Tracheophyta</taxon>
        <taxon>Spermatophyta</taxon>
        <taxon>Magnoliopsida</taxon>
        <taxon>Liliopsida</taxon>
        <taxon>Poales</taxon>
        <taxon>Poaceae</taxon>
        <taxon>BOP clade</taxon>
        <taxon>Pooideae</taxon>
        <taxon>Triticodae</taxon>
        <taxon>Triticeae</taxon>
        <taxon>Hordeinae</taxon>
        <taxon>Hordeum</taxon>
    </lineage>
</organism>
<evidence type="ECO:0000256" key="6">
    <source>
        <dbReference type="RuleBase" id="RU003983"/>
    </source>
</evidence>
<dbReference type="Gene3D" id="3.30.2010.10">
    <property type="entry name" value="Metalloproteases ('zincins'), catalytic domain"/>
    <property type="match status" value="1"/>
</dbReference>
<dbReference type="PANTHER" id="PTHR22726:SF25">
    <property type="entry name" value="PEPTIDASE M48 DOMAIN-CONTAINING PROTEIN"/>
    <property type="match status" value="1"/>
</dbReference>
<keyword evidence="3 6" id="KW-0378">Hydrolase</keyword>
<keyword evidence="2" id="KW-0479">Metal-binding</keyword>
<dbReference type="EnsemblPlants" id="HORVU.MOREX.r3.7HG0722470.1">
    <property type="protein sequence ID" value="HORVU.MOREX.r3.7HG0722470.1"/>
    <property type="gene ID" value="HORVU.MOREX.r3.7HG0722470"/>
</dbReference>
<accession>A0A8I6YQC8</accession>
<dbReference type="InterPro" id="IPR001915">
    <property type="entry name" value="Peptidase_M48"/>
</dbReference>
<evidence type="ECO:0000256" key="4">
    <source>
        <dbReference type="ARBA" id="ARBA00022833"/>
    </source>
</evidence>
<evidence type="ECO:0000259" key="7">
    <source>
        <dbReference type="Pfam" id="PF01435"/>
    </source>
</evidence>
<dbReference type="Proteomes" id="UP000011116">
    <property type="component" value="Chromosome 7H"/>
</dbReference>